<name>X1Q6B9_9ZZZZ</name>
<reference evidence="2" key="1">
    <citation type="journal article" date="2014" name="Front. Microbiol.">
        <title>High frequency of phylogenetically diverse reductive dehalogenase-homologous genes in deep subseafloor sedimentary metagenomes.</title>
        <authorList>
            <person name="Kawai M."/>
            <person name="Futagami T."/>
            <person name="Toyoda A."/>
            <person name="Takaki Y."/>
            <person name="Nishi S."/>
            <person name="Hori S."/>
            <person name="Arai W."/>
            <person name="Tsubouchi T."/>
            <person name="Morono Y."/>
            <person name="Uchiyama I."/>
            <person name="Ito T."/>
            <person name="Fujiyama A."/>
            <person name="Inagaki F."/>
            <person name="Takami H."/>
        </authorList>
    </citation>
    <scope>NUCLEOTIDE SEQUENCE</scope>
    <source>
        <strain evidence="2">Expedition CK06-06</strain>
    </source>
</reference>
<sequence length="57" mass="6496">MARNVRMVSDKGMRFSLEVQNDKRREIYFPLLGRHNIYNALAASAVAFALGIELDLI</sequence>
<dbReference type="SUPFAM" id="SSF53623">
    <property type="entry name" value="MurD-like peptide ligases, catalytic domain"/>
    <property type="match status" value="1"/>
</dbReference>
<dbReference type="AlphaFoldDB" id="X1Q6B9"/>
<gene>
    <name evidence="2" type="ORF">S06H3_66116</name>
</gene>
<dbReference type="Gene3D" id="3.40.1190.10">
    <property type="entry name" value="Mur-like, catalytic domain"/>
    <property type="match status" value="1"/>
</dbReference>
<proteinExistence type="predicted"/>
<accession>X1Q6B9</accession>
<dbReference type="InterPro" id="IPR013221">
    <property type="entry name" value="Mur_ligase_cen"/>
</dbReference>
<dbReference type="GO" id="GO:0005524">
    <property type="term" value="F:ATP binding"/>
    <property type="evidence" value="ECO:0007669"/>
    <property type="project" value="InterPro"/>
</dbReference>
<feature type="domain" description="Mur ligase central" evidence="1">
    <location>
        <begin position="10"/>
        <end position="47"/>
    </location>
</feature>
<organism evidence="2">
    <name type="scientific">marine sediment metagenome</name>
    <dbReference type="NCBI Taxonomy" id="412755"/>
    <lineage>
        <taxon>unclassified sequences</taxon>
        <taxon>metagenomes</taxon>
        <taxon>ecological metagenomes</taxon>
    </lineage>
</organism>
<comment type="caution">
    <text evidence="2">The sequence shown here is derived from an EMBL/GenBank/DDBJ whole genome shotgun (WGS) entry which is preliminary data.</text>
</comment>
<dbReference type="Pfam" id="PF08245">
    <property type="entry name" value="Mur_ligase_M"/>
    <property type="match status" value="1"/>
</dbReference>
<dbReference type="InterPro" id="IPR036565">
    <property type="entry name" value="Mur-like_cat_sf"/>
</dbReference>
<feature type="non-terminal residue" evidence="2">
    <location>
        <position position="57"/>
    </location>
</feature>
<evidence type="ECO:0000313" key="2">
    <source>
        <dbReference type="EMBL" id="GAI64037.1"/>
    </source>
</evidence>
<protein>
    <recommendedName>
        <fullName evidence="1">Mur ligase central domain-containing protein</fullName>
    </recommendedName>
</protein>
<evidence type="ECO:0000259" key="1">
    <source>
        <dbReference type="Pfam" id="PF08245"/>
    </source>
</evidence>
<dbReference type="EMBL" id="BARV01044874">
    <property type="protein sequence ID" value="GAI64037.1"/>
    <property type="molecule type" value="Genomic_DNA"/>
</dbReference>
<dbReference type="GO" id="GO:0016881">
    <property type="term" value="F:acid-amino acid ligase activity"/>
    <property type="evidence" value="ECO:0007669"/>
    <property type="project" value="InterPro"/>
</dbReference>